<dbReference type="NCBIfam" id="TIGR00842">
    <property type="entry name" value="bcct"/>
    <property type="match status" value="1"/>
</dbReference>
<evidence type="ECO:0000256" key="1">
    <source>
        <dbReference type="ARBA" id="ARBA00004651"/>
    </source>
</evidence>
<dbReference type="RefSeq" id="WP_091585425.1">
    <property type="nucleotide sequence ID" value="NZ_FNDU01000007.1"/>
</dbReference>
<dbReference type="Proteomes" id="UP000199017">
    <property type="component" value="Unassembled WGS sequence"/>
</dbReference>
<feature type="transmembrane region" description="Helical" evidence="8">
    <location>
        <begin position="252"/>
        <end position="271"/>
    </location>
</feature>
<feature type="transmembrane region" description="Helical" evidence="8">
    <location>
        <begin position="47"/>
        <end position="66"/>
    </location>
</feature>
<name>A0A1G8K4L6_9BACI</name>
<feature type="transmembrane region" description="Helical" evidence="8">
    <location>
        <begin position="466"/>
        <end position="486"/>
    </location>
</feature>
<organism evidence="9 10">
    <name type="scientific">Alteribacillus bidgolensis</name>
    <dbReference type="NCBI Taxonomy" id="930129"/>
    <lineage>
        <taxon>Bacteria</taxon>
        <taxon>Bacillati</taxon>
        <taxon>Bacillota</taxon>
        <taxon>Bacilli</taxon>
        <taxon>Bacillales</taxon>
        <taxon>Bacillaceae</taxon>
        <taxon>Alteribacillus</taxon>
    </lineage>
</organism>
<accession>A0A1G8K4L6</accession>
<comment type="subcellular location">
    <subcellularLocation>
        <location evidence="1">Cell membrane</location>
        <topology evidence="1">Multi-pass membrane protein</topology>
    </subcellularLocation>
</comment>
<evidence type="ECO:0000256" key="5">
    <source>
        <dbReference type="ARBA" id="ARBA00022692"/>
    </source>
</evidence>
<dbReference type="InterPro" id="IPR000060">
    <property type="entry name" value="BCCT_transptr"/>
</dbReference>
<keyword evidence="5 8" id="KW-0812">Transmembrane</keyword>
<feature type="transmembrane region" description="Helical" evidence="8">
    <location>
        <begin position="140"/>
        <end position="158"/>
    </location>
</feature>
<keyword evidence="3" id="KW-0813">Transport</keyword>
<dbReference type="PANTHER" id="PTHR30047:SF7">
    <property type="entry name" value="HIGH-AFFINITY CHOLINE TRANSPORT PROTEIN"/>
    <property type="match status" value="1"/>
</dbReference>
<evidence type="ECO:0000256" key="2">
    <source>
        <dbReference type="ARBA" id="ARBA00005658"/>
    </source>
</evidence>
<feature type="transmembrane region" description="Helical" evidence="8">
    <location>
        <begin position="341"/>
        <end position="361"/>
    </location>
</feature>
<feature type="transmembrane region" description="Helical" evidence="8">
    <location>
        <begin position="227"/>
        <end position="245"/>
    </location>
</feature>
<dbReference type="InterPro" id="IPR018093">
    <property type="entry name" value="BCCT_CS"/>
</dbReference>
<feature type="transmembrane region" description="Helical" evidence="8">
    <location>
        <begin position="86"/>
        <end position="107"/>
    </location>
</feature>
<gene>
    <name evidence="9" type="ORF">SAMN05216352_10741</name>
</gene>
<keyword evidence="6 8" id="KW-1133">Transmembrane helix</keyword>
<evidence type="ECO:0000256" key="7">
    <source>
        <dbReference type="ARBA" id="ARBA00023136"/>
    </source>
</evidence>
<feature type="transmembrane region" description="Helical" evidence="8">
    <location>
        <begin position="439"/>
        <end position="460"/>
    </location>
</feature>
<evidence type="ECO:0000313" key="9">
    <source>
        <dbReference type="EMBL" id="SDI37740.1"/>
    </source>
</evidence>
<feature type="transmembrane region" description="Helical" evidence="8">
    <location>
        <begin position="401"/>
        <end position="427"/>
    </location>
</feature>
<evidence type="ECO:0000256" key="4">
    <source>
        <dbReference type="ARBA" id="ARBA00022475"/>
    </source>
</evidence>
<dbReference type="AlphaFoldDB" id="A0A1G8K4L6"/>
<keyword evidence="10" id="KW-1185">Reference proteome</keyword>
<evidence type="ECO:0000256" key="3">
    <source>
        <dbReference type="ARBA" id="ARBA00022448"/>
    </source>
</evidence>
<proteinExistence type="inferred from homology"/>
<dbReference type="GO" id="GO:0022857">
    <property type="term" value="F:transmembrane transporter activity"/>
    <property type="evidence" value="ECO:0007669"/>
    <property type="project" value="InterPro"/>
</dbReference>
<sequence length="516" mass="57492">MRFIQNNIVLSVSLFLVVLFVIFGAFFNELLEMWVNYFLANTVEYFGWFYLTATLVFLIMAFLLIFSKYGKIRLGKDTDRPVYSKLSWISMLFSAGMGIGLVFWGVAEPLFHYMTPPFGEAATANAANTAMTYTYFHWGLHPWAVYTLIGLSLAFFQYRKDLPGLISSTFYPIIGNRIYGPIGKGVDVLAIFATVFGIATSLGLGTMQIAGGLSHLFDVPNVVSTQIFIILIVTVLFAGSALIGINRGMKILSNFNILLAFGIMMLLLFLGPTSEIFKVFTTTTGSYLDDVLYMSLRIRPFGDNSWIAGWTLFYWAWWIAWAPFVGSFIAKVSKGRTIKEFILGVLFIPTIGTFAWFSVFGGSSLHLVHNMGNTALSDAAQTDVTEALFVFFQYFPFSTTLSFIAVILVVSFFVTSADSSTFILSVFSSKGNLNPSWKIKLTWGCLLSLVSIVLLLSGSLETLQSASIAAAFPFAIIMSVMCYSLLKGLILEHKKIQNYPKRNVSNIKEKDHKEIM</sequence>
<reference evidence="9 10" key="1">
    <citation type="submission" date="2016-10" db="EMBL/GenBank/DDBJ databases">
        <authorList>
            <person name="de Groot N.N."/>
        </authorList>
    </citation>
    <scope>NUCLEOTIDE SEQUENCE [LARGE SCALE GENOMIC DNA]</scope>
    <source>
        <strain evidence="10">P4B,CCM 7963,CECT 7998,DSM 25260,IBRC-M 10614,KCTC 13821</strain>
    </source>
</reference>
<evidence type="ECO:0000256" key="8">
    <source>
        <dbReference type="SAM" id="Phobius"/>
    </source>
</evidence>
<dbReference type="PROSITE" id="PS01303">
    <property type="entry name" value="BCCT"/>
    <property type="match status" value="1"/>
</dbReference>
<feature type="transmembrane region" description="Helical" evidence="8">
    <location>
        <begin position="307"/>
        <end position="329"/>
    </location>
</feature>
<feature type="transmembrane region" description="Helical" evidence="8">
    <location>
        <begin position="186"/>
        <end position="207"/>
    </location>
</feature>
<evidence type="ECO:0000313" key="10">
    <source>
        <dbReference type="Proteomes" id="UP000199017"/>
    </source>
</evidence>
<dbReference type="PANTHER" id="PTHR30047">
    <property type="entry name" value="HIGH-AFFINITY CHOLINE TRANSPORT PROTEIN-RELATED"/>
    <property type="match status" value="1"/>
</dbReference>
<comment type="similarity">
    <text evidence="2">Belongs to the BCCT transporter (TC 2.A.15) family.</text>
</comment>
<keyword evidence="7 8" id="KW-0472">Membrane</keyword>
<feature type="transmembrane region" description="Helical" evidence="8">
    <location>
        <begin position="7"/>
        <end position="27"/>
    </location>
</feature>
<evidence type="ECO:0000256" key="6">
    <source>
        <dbReference type="ARBA" id="ARBA00022989"/>
    </source>
</evidence>
<dbReference type="OrthoDB" id="9775735at2"/>
<dbReference type="EMBL" id="FNDU01000007">
    <property type="protein sequence ID" value="SDI37740.1"/>
    <property type="molecule type" value="Genomic_DNA"/>
</dbReference>
<dbReference type="GO" id="GO:0005886">
    <property type="term" value="C:plasma membrane"/>
    <property type="evidence" value="ECO:0007669"/>
    <property type="project" value="UniProtKB-SubCell"/>
</dbReference>
<protein>
    <submittedName>
        <fullName evidence="9">Glycine betaine transporter</fullName>
    </submittedName>
</protein>
<dbReference type="Pfam" id="PF02028">
    <property type="entry name" value="BCCT"/>
    <property type="match status" value="1"/>
</dbReference>
<keyword evidence="4" id="KW-1003">Cell membrane</keyword>
<dbReference type="STRING" id="930129.SAMN05216352_10741"/>